<feature type="compositionally biased region" description="Polar residues" evidence="1">
    <location>
        <begin position="49"/>
        <end position="60"/>
    </location>
</feature>
<evidence type="ECO:0000256" key="1">
    <source>
        <dbReference type="SAM" id="MobiDB-lite"/>
    </source>
</evidence>
<feature type="region of interest" description="Disordered" evidence="1">
    <location>
        <begin position="46"/>
        <end position="88"/>
    </location>
</feature>
<dbReference type="RefSeq" id="WP_129469486.1">
    <property type="nucleotide sequence ID" value="NZ_SAWZ01000001.1"/>
</dbReference>
<keyword evidence="3" id="KW-1185">Reference proteome</keyword>
<comment type="caution">
    <text evidence="2">The sequence shown here is derived from an EMBL/GenBank/DDBJ whole genome shotgun (WGS) entry which is preliminary data.</text>
</comment>
<feature type="compositionally biased region" description="Basic and acidic residues" evidence="1">
    <location>
        <begin position="71"/>
        <end position="81"/>
    </location>
</feature>
<dbReference type="EMBL" id="SAWZ01000001">
    <property type="protein sequence ID" value="RXR08595.1"/>
    <property type="molecule type" value="Genomic_DNA"/>
</dbReference>
<evidence type="ECO:0000313" key="3">
    <source>
        <dbReference type="Proteomes" id="UP000289784"/>
    </source>
</evidence>
<evidence type="ECO:0000313" key="2">
    <source>
        <dbReference type="EMBL" id="RXR08595.1"/>
    </source>
</evidence>
<dbReference type="Proteomes" id="UP000289784">
    <property type="component" value="Unassembled WGS sequence"/>
</dbReference>
<organism evidence="2 3">
    <name type="scientific">Pseudoxanthomonas composti</name>
    <dbReference type="NCBI Taxonomy" id="2137479"/>
    <lineage>
        <taxon>Bacteria</taxon>
        <taxon>Pseudomonadati</taxon>
        <taxon>Pseudomonadota</taxon>
        <taxon>Gammaproteobacteria</taxon>
        <taxon>Lysobacterales</taxon>
        <taxon>Lysobacteraceae</taxon>
        <taxon>Pseudoxanthomonas</taxon>
    </lineage>
</organism>
<accession>A0A4Q1JZ52</accession>
<sequence>MSAHHALLGRNRISRLMRAMRAWAARGVFALAVLIGLQLLAATGMVSAQPGTERSQSGSLPGQAEPEPETPDVRAEQDALKQRRSVGVRHVVDRKTDTSTAIGFPAAAVAAPRACARACAWGSQHRHLPAGDPLRRLQRSHAPPAPTLS</sequence>
<feature type="region of interest" description="Disordered" evidence="1">
    <location>
        <begin position="125"/>
        <end position="149"/>
    </location>
</feature>
<gene>
    <name evidence="2" type="ORF">EPA99_01885</name>
</gene>
<dbReference type="AlphaFoldDB" id="A0A4Q1JZ52"/>
<name>A0A4Q1JZ52_9GAMM</name>
<proteinExistence type="predicted"/>
<protein>
    <submittedName>
        <fullName evidence="2">Uncharacterized protein</fullName>
    </submittedName>
</protein>
<reference evidence="2 3" key="1">
    <citation type="submission" date="2019-01" db="EMBL/GenBank/DDBJ databases">
        <title>Pseudoxanthomonas composti sp. nov., isolated from compost.</title>
        <authorList>
            <person name="Yang G."/>
        </authorList>
    </citation>
    <scope>NUCLEOTIDE SEQUENCE [LARGE SCALE GENOMIC DNA]</scope>
    <source>
        <strain evidence="2 3">GSS15</strain>
    </source>
</reference>